<keyword evidence="3" id="KW-1185">Reference proteome</keyword>
<feature type="signal peptide" evidence="1">
    <location>
        <begin position="1"/>
        <end position="20"/>
    </location>
</feature>
<gene>
    <name evidence="2" type="ORF">PIB30_023308</name>
</gene>
<keyword evidence="1" id="KW-0732">Signal</keyword>
<dbReference type="Proteomes" id="UP001341840">
    <property type="component" value="Unassembled WGS sequence"/>
</dbReference>
<dbReference type="EMBL" id="JASCZI010030289">
    <property type="protein sequence ID" value="MED6120693.1"/>
    <property type="molecule type" value="Genomic_DNA"/>
</dbReference>
<organism evidence="2 3">
    <name type="scientific">Stylosanthes scabra</name>
    <dbReference type="NCBI Taxonomy" id="79078"/>
    <lineage>
        <taxon>Eukaryota</taxon>
        <taxon>Viridiplantae</taxon>
        <taxon>Streptophyta</taxon>
        <taxon>Embryophyta</taxon>
        <taxon>Tracheophyta</taxon>
        <taxon>Spermatophyta</taxon>
        <taxon>Magnoliopsida</taxon>
        <taxon>eudicotyledons</taxon>
        <taxon>Gunneridae</taxon>
        <taxon>Pentapetalae</taxon>
        <taxon>rosids</taxon>
        <taxon>fabids</taxon>
        <taxon>Fabales</taxon>
        <taxon>Fabaceae</taxon>
        <taxon>Papilionoideae</taxon>
        <taxon>50 kb inversion clade</taxon>
        <taxon>dalbergioids sensu lato</taxon>
        <taxon>Dalbergieae</taxon>
        <taxon>Pterocarpus clade</taxon>
        <taxon>Stylosanthes</taxon>
    </lineage>
</organism>
<comment type="caution">
    <text evidence="2">The sequence shown here is derived from an EMBL/GenBank/DDBJ whole genome shotgun (WGS) entry which is preliminary data.</text>
</comment>
<protein>
    <submittedName>
        <fullName evidence="2">Uncharacterized protein</fullName>
    </submittedName>
</protein>
<feature type="chain" id="PRO_5045608810" evidence="1">
    <location>
        <begin position="21"/>
        <end position="120"/>
    </location>
</feature>
<proteinExistence type="predicted"/>
<evidence type="ECO:0000313" key="2">
    <source>
        <dbReference type="EMBL" id="MED6120693.1"/>
    </source>
</evidence>
<reference evidence="2 3" key="1">
    <citation type="journal article" date="2023" name="Plants (Basel)">
        <title>Bridging the Gap: Combining Genomics and Transcriptomics Approaches to Understand Stylosanthes scabra, an Orphan Legume from the Brazilian Caatinga.</title>
        <authorList>
            <person name="Ferreira-Neto J.R.C."/>
            <person name="da Silva M.D."/>
            <person name="Binneck E."/>
            <person name="de Melo N.F."/>
            <person name="da Silva R.H."/>
            <person name="de Melo A.L.T.M."/>
            <person name="Pandolfi V."/>
            <person name="Bustamante F.O."/>
            <person name="Brasileiro-Vidal A.C."/>
            <person name="Benko-Iseppon A.M."/>
        </authorList>
    </citation>
    <scope>NUCLEOTIDE SEQUENCE [LARGE SCALE GENOMIC DNA]</scope>
    <source>
        <tissue evidence="2">Leaves</tissue>
    </source>
</reference>
<sequence>MWKLVVTLVFLVDAKPEVAADIGPEVEDADALIRPPHKLEDGNHQESPAWINRGEREILIMDCKNVSKLFEGGNWKKFHNPYLSLLLHQMTINFQVLSFSREKQGSQQCEEYSGYYRTKH</sequence>
<evidence type="ECO:0000313" key="3">
    <source>
        <dbReference type="Proteomes" id="UP001341840"/>
    </source>
</evidence>
<evidence type="ECO:0000256" key="1">
    <source>
        <dbReference type="SAM" id="SignalP"/>
    </source>
</evidence>
<name>A0ABU6R9T4_9FABA</name>
<accession>A0ABU6R9T4</accession>